<protein>
    <recommendedName>
        <fullName evidence="3">Toxin-antitoxin system YwqK family antitoxin</fullName>
    </recommendedName>
</protein>
<accession>A0A2K9PX89</accession>
<keyword evidence="2" id="KW-1185">Reference proteome</keyword>
<dbReference type="Proteomes" id="UP000235826">
    <property type="component" value="Chromosome"/>
</dbReference>
<gene>
    <name evidence="1" type="ORF">C1H87_19575</name>
</gene>
<name>A0A2K9PX89_9FLAO</name>
<reference evidence="1 2" key="1">
    <citation type="submission" date="2018-01" db="EMBL/GenBank/DDBJ databases">
        <title>Complete genome sequence of Flavivirga eckloniae ECD14 isolated from seaweed Ecklonia cava.</title>
        <authorList>
            <person name="Lee J.H."/>
            <person name="Baik K.S."/>
            <person name="Seong C.N."/>
        </authorList>
    </citation>
    <scope>NUCLEOTIDE SEQUENCE [LARGE SCALE GENOMIC DNA]</scope>
    <source>
        <strain evidence="1 2">ECD14</strain>
    </source>
</reference>
<sequence>MLFACSSIKSKIIIEASNSNLKLNNGILLYKGLPFTGNVQTYYVGRNLKSDIEYVDGKKEGYEKHWFENGSKSIERYYTKGLKSGVHKAWWNNTILKFEYHFNEKGYYHGIVKEWYKTRRLFKSFNYVNGKEVGRQRLWKADGTIKANYEVVNGERFGLIGLKKCYTVTTNSDEIK</sequence>
<dbReference type="KEGG" id="fek:C1H87_19575"/>
<dbReference type="OrthoDB" id="6334863at2"/>
<dbReference type="AlphaFoldDB" id="A0A2K9PX89"/>
<evidence type="ECO:0000313" key="1">
    <source>
        <dbReference type="EMBL" id="AUP81695.1"/>
    </source>
</evidence>
<dbReference type="Gene3D" id="3.90.930.1">
    <property type="match status" value="1"/>
</dbReference>
<proteinExistence type="predicted"/>
<dbReference type="EMBL" id="CP025791">
    <property type="protein sequence ID" value="AUP81695.1"/>
    <property type="molecule type" value="Genomic_DNA"/>
</dbReference>
<evidence type="ECO:0008006" key="3">
    <source>
        <dbReference type="Google" id="ProtNLM"/>
    </source>
</evidence>
<organism evidence="1 2">
    <name type="scientific">Flavivirga eckloniae</name>
    <dbReference type="NCBI Taxonomy" id="1803846"/>
    <lineage>
        <taxon>Bacteria</taxon>
        <taxon>Pseudomonadati</taxon>
        <taxon>Bacteroidota</taxon>
        <taxon>Flavobacteriia</taxon>
        <taxon>Flavobacteriales</taxon>
        <taxon>Flavobacteriaceae</taxon>
        <taxon>Flavivirga</taxon>
    </lineage>
</organism>
<evidence type="ECO:0000313" key="2">
    <source>
        <dbReference type="Proteomes" id="UP000235826"/>
    </source>
</evidence>
<dbReference type="SUPFAM" id="SSF82185">
    <property type="entry name" value="Histone H3 K4-specific methyltransferase SET7/9 N-terminal domain"/>
    <property type="match status" value="1"/>
</dbReference>